<dbReference type="AlphaFoldDB" id="A0A286TTM2"/>
<name>A0A286TTM2_9BACT</name>
<proteinExistence type="predicted"/>
<evidence type="ECO:0000313" key="2">
    <source>
        <dbReference type="Proteomes" id="UP000218542"/>
    </source>
</evidence>
<accession>A0A286TTM2</accession>
<gene>
    <name evidence="1" type="ORF">SCALIN_C01_0158</name>
</gene>
<keyword evidence="2" id="KW-1185">Reference proteome</keyword>
<comment type="caution">
    <text evidence="1">The sequence shown here is derived from an EMBL/GenBank/DDBJ whole genome shotgun (WGS) entry which is preliminary data.</text>
</comment>
<dbReference type="EMBL" id="BAOS01000001">
    <property type="protein sequence ID" value="GAX59227.1"/>
    <property type="molecule type" value="Genomic_DNA"/>
</dbReference>
<organism evidence="1 2">
    <name type="scientific">Candidatus Scalindua japonica</name>
    <dbReference type="NCBI Taxonomy" id="1284222"/>
    <lineage>
        <taxon>Bacteria</taxon>
        <taxon>Pseudomonadati</taxon>
        <taxon>Planctomycetota</taxon>
        <taxon>Candidatus Brocadiia</taxon>
        <taxon>Candidatus Brocadiales</taxon>
        <taxon>Candidatus Scalinduaceae</taxon>
        <taxon>Candidatus Scalindua</taxon>
    </lineage>
</organism>
<evidence type="ECO:0000313" key="1">
    <source>
        <dbReference type="EMBL" id="GAX59227.1"/>
    </source>
</evidence>
<protein>
    <submittedName>
        <fullName evidence="1">Transposase IS4 family protein</fullName>
    </submittedName>
</protein>
<dbReference type="Proteomes" id="UP000218542">
    <property type="component" value="Unassembled WGS sequence"/>
</dbReference>
<reference evidence="2" key="1">
    <citation type="journal article" date="2017" name="Environ. Microbiol. Rep.">
        <title>Genetic Diversity of Marine Anaerobic Ammonium-Oxidizing Bacteria as Revealed by Genomic and Proteomic Analyses of 'Candidatus Scalindua japonica'.</title>
        <authorList>
            <person name="Oshiki M."/>
            <person name="Mizuto K."/>
            <person name="Kimura Z."/>
            <person name="Kindaichi T."/>
            <person name="Satoh H."/>
            <person name="Okabe S."/>
        </authorList>
    </citation>
    <scope>NUCLEOTIDE SEQUENCE [LARGE SCALE GENOMIC DNA]</scope>
    <source>
        <strain evidence="2">husup-a2</strain>
    </source>
</reference>
<sequence length="125" mass="14561">MLLGEVEQAFKEMKGDLLIRPIHHQKDTRIEAHIFVAFQAYCLNVTLKQRLKWLAPGLTPRAVIEKFKKMQMLDVHFPTTDGKQLVLTRYTQPEKEHKMLLSQMKFNLPKQPPPKITSNLEAIVK</sequence>